<evidence type="ECO:0000256" key="4">
    <source>
        <dbReference type="PROSITE-ProRule" id="PRU00322"/>
    </source>
</evidence>
<evidence type="ECO:0000313" key="6">
    <source>
        <dbReference type="EMBL" id="CEK60384.1"/>
    </source>
</evidence>
<keyword evidence="2 4" id="KW-0863">Zinc-finger</keyword>
<dbReference type="PROSITE" id="PS50199">
    <property type="entry name" value="ZF_RANBP2_2"/>
    <property type="match status" value="1"/>
</dbReference>
<proteinExistence type="predicted"/>
<dbReference type="Gene3D" id="2.30.30.380">
    <property type="entry name" value="Zn-finger domain of Sec23/24"/>
    <property type="match status" value="1"/>
</dbReference>
<feature type="domain" description="RanBP2-type" evidence="5">
    <location>
        <begin position="182"/>
        <end position="211"/>
    </location>
</feature>
<protein>
    <recommendedName>
        <fullName evidence="5">RanBP2-type domain-containing protein</fullName>
    </recommendedName>
</protein>
<evidence type="ECO:0000256" key="3">
    <source>
        <dbReference type="ARBA" id="ARBA00022833"/>
    </source>
</evidence>
<organism evidence="6">
    <name type="scientific">Arion vulgaris</name>
    <dbReference type="NCBI Taxonomy" id="1028688"/>
    <lineage>
        <taxon>Eukaryota</taxon>
        <taxon>Metazoa</taxon>
        <taxon>Spiralia</taxon>
        <taxon>Lophotrochozoa</taxon>
        <taxon>Mollusca</taxon>
        <taxon>Gastropoda</taxon>
        <taxon>Heterobranchia</taxon>
        <taxon>Euthyneura</taxon>
        <taxon>Panpulmonata</taxon>
        <taxon>Eupulmonata</taxon>
        <taxon>Stylommatophora</taxon>
        <taxon>Helicina</taxon>
        <taxon>Arionoidea</taxon>
        <taxon>Arionidae</taxon>
        <taxon>Arion</taxon>
    </lineage>
</organism>
<evidence type="ECO:0000256" key="2">
    <source>
        <dbReference type="ARBA" id="ARBA00022771"/>
    </source>
</evidence>
<dbReference type="Gene3D" id="4.10.1060.10">
    <property type="entry name" value="Zinc finger, RanBP2-type"/>
    <property type="match status" value="1"/>
</dbReference>
<keyword evidence="3" id="KW-0862">Zinc</keyword>
<reference evidence="6" key="1">
    <citation type="submission" date="2014-12" db="EMBL/GenBank/DDBJ databases">
        <title>Insight into the proteome of Arion vulgaris.</title>
        <authorList>
            <person name="Aradska J."/>
            <person name="Bulat T."/>
            <person name="Smidak R."/>
            <person name="Sarate P."/>
            <person name="Gangsoo J."/>
            <person name="Sialana F."/>
            <person name="Bilban M."/>
            <person name="Lubec G."/>
        </authorList>
    </citation>
    <scope>NUCLEOTIDE SEQUENCE</scope>
    <source>
        <tissue evidence="6">Skin</tissue>
    </source>
</reference>
<dbReference type="GO" id="GO:0008270">
    <property type="term" value="F:zinc ion binding"/>
    <property type="evidence" value="ECO:0007669"/>
    <property type="project" value="UniProtKB-KW"/>
</dbReference>
<dbReference type="EMBL" id="HACG01013519">
    <property type="protein sequence ID" value="CEK60384.1"/>
    <property type="molecule type" value="Transcribed_RNA"/>
</dbReference>
<dbReference type="InterPro" id="IPR001876">
    <property type="entry name" value="Znf_RanBP2"/>
</dbReference>
<dbReference type="AlphaFoldDB" id="A0A0B6YVN3"/>
<name>A0A0B6YVN3_9EUPU</name>
<sequence>QPLMSNKHGSSLQHPSVDYGYRTINFESIHNNSPNSVGMGNNLHQMIYHPPNIVTDAVGQGMQNKTPVSNVPPPIPCRTLKPKSVQDEECLRAKIHTSVPQFASSQQGSATHLQNDAILSRPLASSASPGYSTLPQVYNTEPILRREKLSLGKTNSLKVGESISPLSQQVAAMRAARSMDMALSPWKCQICTTQNIASSTICVSCSHSRLGPDISQPTIGETKKSCSSCTFANSPENTHCEICGARLHDKFTFV</sequence>
<accession>A0A0B6YVN3</accession>
<gene>
    <name evidence="6" type="primary">ORF39233</name>
</gene>
<feature type="non-terminal residue" evidence="6">
    <location>
        <position position="1"/>
    </location>
</feature>
<keyword evidence="1" id="KW-0479">Metal-binding</keyword>
<dbReference type="PROSITE" id="PS01358">
    <property type="entry name" value="ZF_RANBP2_1"/>
    <property type="match status" value="1"/>
</dbReference>
<evidence type="ECO:0000256" key="1">
    <source>
        <dbReference type="ARBA" id="ARBA00022723"/>
    </source>
</evidence>
<evidence type="ECO:0000259" key="5">
    <source>
        <dbReference type="PROSITE" id="PS50199"/>
    </source>
</evidence>
<dbReference type="Pfam" id="PF00641">
    <property type="entry name" value="Zn_ribbon_RanBP"/>
    <property type="match status" value="2"/>
</dbReference>
<dbReference type="SMART" id="SM00547">
    <property type="entry name" value="ZnF_RBZ"/>
    <property type="match status" value="2"/>
</dbReference>